<dbReference type="InterPro" id="IPR013655">
    <property type="entry name" value="PAS_fold_3"/>
</dbReference>
<dbReference type="GO" id="GO:0007165">
    <property type="term" value="P:signal transduction"/>
    <property type="evidence" value="ECO:0007669"/>
    <property type="project" value="UniProtKB-ARBA"/>
</dbReference>
<dbReference type="EMBL" id="CYYU01000011">
    <property type="protein sequence ID" value="CUN88681.1"/>
    <property type="molecule type" value="Genomic_DNA"/>
</dbReference>
<dbReference type="SMART" id="SM00267">
    <property type="entry name" value="GGDEF"/>
    <property type="match status" value="1"/>
</dbReference>
<dbReference type="eggNOG" id="COG2199">
    <property type="taxonomic scope" value="Bacteria"/>
</dbReference>
<dbReference type="RefSeq" id="WP_051652241.1">
    <property type="nucleotide sequence ID" value="NZ_CABIWZ010000011.1"/>
</dbReference>
<evidence type="ECO:0000256" key="1">
    <source>
        <dbReference type="ARBA" id="ARBA00004370"/>
    </source>
</evidence>
<keyword evidence="9" id="KW-1185">Reference proteome</keyword>
<dbReference type="Pfam" id="PF08447">
    <property type="entry name" value="PAS_3"/>
    <property type="match status" value="1"/>
</dbReference>
<feature type="transmembrane region" description="Helical" evidence="5">
    <location>
        <begin position="249"/>
        <end position="271"/>
    </location>
</feature>
<dbReference type="AlphaFoldDB" id="A0A174AJ02"/>
<feature type="domain" description="CHASE" evidence="6">
    <location>
        <begin position="115"/>
        <end position="189"/>
    </location>
</feature>
<dbReference type="InterPro" id="IPR035965">
    <property type="entry name" value="PAS-like_dom_sf"/>
</dbReference>
<dbReference type="GO" id="GO:0071111">
    <property type="term" value="F:cyclic-guanylate-specific phosphodiesterase activity"/>
    <property type="evidence" value="ECO:0007669"/>
    <property type="project" value="UniProtKB-EC"/>
</dbReference>
<dbReference type="Pfam" id="PF00990">
    <property type="entry name" value="GGDEF"/>
    <property type="match status" value="1"/>
</dbReference>
<dbReference type="SUPFAM" id="SSF55785">
    <property type="entry name" value="PYP-like sensor domain (PAS domain)"/>
    <property type="match status" value="1"/>
</dbReference>
<dbReference type="NCBIfam" id="TIGR00254">
    <property type="entry name" value="GGDEF"/>
    <property type="match status" value="1"/>
</dbReference>
<dbReference type="PROSITE" id="PS50887">
    <property type="entry name" value="GGDEF"/>
    <property type="match status" value="1"/>
</dbReference>
<dbReference type="eggNOG" id="COG3452">
    <property type="taxonomic scope" value="Bacteria"/>
</dbReference>
<dbReference type="GO" id="GO:0043709">
    <property type="term" value="P:cell adhesion involved in single-species biofilm formation"/>
    <property type="evidence" value="ECO:0007669"/>
    <property type="project" value="TreeGrafter"/>
</dbReference>
<evidence type="ECO:0000256" key="3">
    <source>
        <dbReference type="ARBA" id="ARBA00022989"/>
    </source>
</evidence>
<evidence type="ECO:0000256" key="5">
    <source>
        <dbReference type="SAM" id="Phobius"/>
    </source>
</evidence>
<protein>
    <submittedName>
        <fullName evidence="8">Cyclic di-GMP phosphodiesterase Gmr</fullName>
        <ecNumber evidence="8">3.1.4.52</ecNumber>
    </submittedName>
</protein>
<dbReference type="PANTHER" id="PTHR45138">
    <property type="entry name" value="REGULATORY COMPONENTS OF SENSORY TRANSDUCTION SYSTEM"/>
    <property type="match status" value="1"/>
</dbReference>
<dbReference type="CDD" id="cd01949">
    <property type="entry name" value="GGDEF"/>
    <property type="match status" value="1"/>
</dbReference>
<keyword evidence="3 5" id="KW-1133">Transmembrane helix</keyword>
<feature type="transmembrane region" description="Helical" evidence="5">
    <location>
        <begin position="6"/>
        <end position="26"/>
    </location>
</feature>
<dbReference type="GO" id="GO:1902201">
    <property type="term" value="P:negative regulation of bacterial-type flagellum-dependent cell motility"/>
    <property type="evidence" value="ECO:0007669"/>
    <property type="project" value="TreeGrafter"/>
</dbReference>
<dbReference type="GO" id="GO:0052621">
    <property type="term" value="F:diguanylate cyclase activity"/>
    <property type="evidence" value="ECO:0007669"/>
    <property type="project" value="TreeGrafter"/>
</dbReference>
<dbReference type="InterPro" id="IPR050469">
    <property type="entry name" value="Diguanylate_Cyclase"/>
</dbReference>
<evidence type="ECO:0000313" key="9">
    <source>
        <dbReference type="Proteomes" id="UP000095546"/>
    </source>
</evidence>
<comment type="subcellular location">
    <subcellularLocation>
        <location evidence="1">Membrane</location>
    </subcellularLocation>
</comment>
<dbReference type="EC" id="3.1.4.52" evidence="8"/>
<dbReference type="Gene3D" id="3.30.450.350">
    <property type="entry name" value="CHASE domain"/>
    <property type="match status" value="1"/>
</dbReference>
<dbReference type="InterPro" id="IPR000160">
    <property type="entry name" value="GGDEF_dom"/>
</dbReference>
<gene>
    <name evidence="8" type="primary">gmr_2</name>
    <name evidence="8" type="ORF">ERS852385_01608</name>
</gene>
<dbReference type="Pfam" id="PF03924">
    <property type="entry name" value="CHASE"/>
    <property type="match status" value="1"/>
</dbReference>
<dbReference type="OrthoDB" id="9805474at2"/>
<evidence type="ECO:0000259" key="7">
    <source>
        <dbReference type="PROSITE" id="PS50887"/>
    </source>
</evidence>
<dbReference type="Proteomes" id="UP000095546">
    <property type="component" value="Unassembled WGS sequence"/>
</dbReference>
<evidence type="ECO:0000259" key="6">
    <source>
        <dbReference type="PROSITE" id="PS50839"/>
    </source>
</evidence>
<sequence>MRRNIITTAVFLIGITIYLALLGHIVQNQSVMQREECAQAAKIYADELEKDFGTSLSVTETLAYMIADTGERPQHFEELAKEMLATRPYVASIQLAPQGRVTDIYPEDAAGLGKVDLFSLEDRLGSLVYSRDTGIATMQGPFQVTDDYTAIAMRQPVYRENAAGQQEFWGFTIAVLKVPDVFEATVKSLEATHHAYRISKTSPGQDTYQVILASDDLPEPTEAQVFTYGGCKWKLEVAPAWGWRMPPPLAITLSIGLILVFLVTFLTHALLHLQDGRRYLRQLADTDALTGLNNRQGFDTAVDAYLDKVSKIGAVGVMIDIDDFKRINDLYSHNTGDEALRSLANDLREAFPAPAIVGRNGGDEFCIFLPDCTASEANVLLQRFSARDLTFTFGDQQHAYTISIGYAAYPSQGISRTDLFRCADAALYAVKLHGKHGVRLYAPSVAKEDRSQLAFGLKDIIMHFPGAILIYKATGKEEILFANNELIRLFDCRTLEEFQQFTGGTFRGIVHPEEYEAVEQSIWEQVQQPNSDGNDAVRYRIITKSGQVKCILDKGRLVETDVYGKVFYVLMIDESNW</sequence>
<reference evidence="8 9" key="1">
    <citation type="submission" date="2015-09" db="EMBL/GenBank/DDBJ databases">
        <authorList>
            <consortium name="Pathogen Informatics"/>
        </authorList>
    </citation>
    <scope>NUCLEOTIDE SEQUENCE [LARGE SCALE GENOMIC DNA]</scope>
    <source>
        <strain evidence="8 9">2789STDY5608828</strain>
    </source>
</reference>
<dbReference type="PROSITE" id="PS50839">
    <property type="entry name" value="CHASE"/>
    <property type="match status" value="1"/>
</dbReference>
<dbReference type="STRING" id="187979.ERS852385_01608"/>
<keyword evidence="2 5" id="KW-0812">Transmembrane</keyword>
<organism evidence="8 9">
    <name type="scientific">Mitsuokella jalaludinii</name>
    <dbReference type="NCBI Taxonomy" id="187979"/>
    <lineage>
        <taxon>Bacteria</taxon>
        <taxon>Bacillati</taxon>
        <taxon>Bacillota</taxon>
        <taxon>Negativicutes</taxon>
        <taxon>Selenomonadales</taxon>
        <taxon>Selenomonadaceae</taxon>
        <taxon>Mitsuokella</taxon>
    </lineage>
</organism>
<proteinExistence type="predicted"/>
<dbReference type="PANTHER" id="PTHR45138:SF24">
    <property type="entry name" value="DIGUANYLATE CYCLASE DGCC-RELATED"/>
    <property type="match status" value="1"/>
</dbReference>
<dbReference type="SMART" id="SM01079">
    <property type="entry name" value="CHASE"/>
    <property type="match status" value="1"/>
</dbReference>
<dbReference type="Gene3D" id="3.30.450.20">
    <property type="entry name" value="PAS domain"/>
    <property type="match status" value="1"/>
</dbReference>
<dbReference type="GeneID" id="83711031"/>
<dbReference type="InterPro" id="IPR029787">
    <property type="entry name" value="Nucleotide_cyclase"/>
</dbReference>
<dbReference type="InterPro" id="IPR043128">
    <property type="entry name" value="Rev_trsase/Diguanyl_cyclase"/>
</dbReference>
<evidence type="ECO:0000256" key="4">
    <source>
        <dbReference type="ARBA" id="ARBA00023136"/>
    </source>
</evidence>
<accession>A0A174AJ02</accession>
<dbReference type="GO" id="GO:0005886">
    <property type="term" value="C:plasma membrane"/>
    <property type="evidence" value="ECO:0007669"/>
    <property type="project" value="TreeGrafter"/>
</dbReference>
<keyword evidence="8" id="KW-0378">Hydrolase</keyword>
<name>A0A174AJ02_9FIRM</name>
<evidence type="ECO:0000313" key="8">
    <source>
        <dbReference type="EMBL" id="CUN88681.1"/>
    </source>
</evidence>
<dbReference type="SUPFAM" id="SSF55073">
    <property type="entry name" value="Nucleotide cyclase"/>
    <property type="match status" value="1"/>
</dbReference>
<feature type="domain" description="GGDEF" evidence="7">
    <location>
        <begin position="312"/>
        <end position="443"/>
    </location>
</feature>
<dbReference type="Gene3D" id="3.30.70.270">
    <property type="match status" value="1"/>
</dbReference>
<dbReference type="InterPro" id="IPR006189">
    <property type="entry name" value="CHASE_dom"/>
</dbReference>
<dbReference type="InterPro" id="IPR042240">
    <property type="entry name" value="CHASE_sf"/>
</dbReference>
<evidence type="ECO:0000256" key="2">
    <source>
        <dbReference type="ARBA" id="ARBA00022692"/>
    </source>
</evidence>
<keyword evidence="4 5" id="KW-0472">Membrane</keyword>